<accession>A0A8S3D2M9</accession>
<gene>
    <name evidence="1" type="ORF">BYL167_LOCUS40337</name>
    <name evidence="2" type="ORF">BYL167_LOCUS46442</name>
    <name evidence="3" type="ORF">GIL414_LOCUS55534</name>
</gene>
<dbReference type="EMBL" id="CAJOBJ010197430">
    <property type="protein sequence ID" value="CAF4972959.1"/>
    <property type="molecule type" value="Genomic_DNA"/>
</dbReference>
<evidence type="ECO:0000313" key="4">
    <source>
        <dbReference type="Proteomes" id="UP000681720"/>
    </source>
</evidence>
<reference evidence="3" key="1">
    <citation type="submission" date="2021-02" db="EMBL/GenBank/DDBJ databases">
        <authorList>
            <person name="Nowell W R."/>
        </authorList>
    </citation>
    <scope>NUCLEOTIDE SEQUENCE</scope>
</reference>
<comment type="caution">
    <text evidence="3">The sequence shown here is derived from an EMBL/GenBank/DDBJ whole genome shotgun (WGS) entry which is preliminary data.</text>
</comment>
<evidence type="ECO:0000313" key="3">
    <source>
        <dbReference type="EMBL" id="CAF4972959.1"/>
    </source>
</evidence>
<organism evidence="3 4">
    <name type="scientific">Rotaria magnacalcarata</name>
    <dbReference type="NCBI Taxonomy" id="392030"/>
    <lineage>
        <taxon>Eukaryota</taxon>
        <taxon>Metazoa</taxon>
        <taxon>Spiralia</taxon>
        <taxon>Gnathifera</taxon>
        <taxon>Rotifera</taxon>
        <taxon>Eurotatoria</taxon>
        <taxon>Bdelloidea</taxon>
        <taxon>Philodinida</taxon>
        <taxon>Philodinidae</taxon>
        <taxon>Rotaria</taxon>
    </lineage>
</organism>
<name>A0A8S3D2M9_9BILA</name>
<feature type="non-terminal residue" evidence="3">
    <location>
        <position position="32"/>
    </location>
</feature>
<feature type="non-terminal residue" evidence="3">
    <location>
        <position position="1"/>
    </location>
</feature>
<dbReference type="EMBL" id="CAJOBH010099477">
    <property type="protein sequence ID" value="CAF4605926.1"/>
    <property type="molecule type" value="Genomic_DNA"/>
</dbReference>
<evidence type="ECO:0000313" key="2">
    <source>
        <dbReference type="EMBL" id="CAF4759406.1"/>
    </source>
</evidence>
<protein>
    <submittedName>
        <fullName evidence="3">Uncharacterized protein</fullName>
    </submittedName>
</protein>
<dbReference type="Proteomes" id="UP000681967">
    <property type="component" value="Unassembled WGS sequence"/>
</dbReference>
<dbReference type="Proteomes" id="UP000681720">
    <property type="component" value="Unassembled WGS sequence"/>
</dbReference>
<dbReference type="EMBL" id="CAJOBH010131458">
    <property type="protein sequence ID" value="CAF4759406.1"/>
    <property type="molecule type" value="Genomic_DNA"/>
</dbReference>
<dbReference type="AlphaFoldDB" id="A0A8S3D2M9"/>
<evidence type="ECO:0000313" key="1">
    <source>
        <dbReference type="EMBL" id="CAF4605926.1"/>
    </source>
</evidence>
<sequence>MLINILKQLPQNECSHDELLDQIELFRRNSTS</sequence>
<proteinExistence type="predicted"/>